<dbReference type="GO" id="GO:0046486">
    <property type="term" value="P:glycerolipid metabolic process"/>
    <property type="evidence" value="ECO:0007669"/>
    <property type="project" value="UniProtKB-ARBA"/>
</dbReference>
<evidence type="ECO:0000256" key="5">
    <source>
        <dbReference type="SAM" id="Coils"/>
    </source>
</evidence>
<dbReference type="InterPro" id="IPR016035">
    <property type="entry name" value="Acyl_Trfase/lysoPLipase"/>
</dbReference>
<dbReference type="PANTHER" id="PTHR24185">
    <property type="entry name" value="CALCIUM-INDEPENDENT PHOSPHOLIPASE A2-GAMMA"/>
    <property type="match status" value="1"/>
</dbReference>
<dbReference type="PANTHER" id="PTHR24185:SF1">
    <property type="entry name" value="CALCIUM-INDEPENDENT PHOSPHOLIPASE A2-GAMMA"/>
    <property type="match status" value="1"/>
</dbReference>
<evidence type="ECO:0000313" key="7">
    <source>
        <dbReference type="EMBL" id="PKX95157.1"/>
    </source>
</evidence>
<organism evidence="7 8">
    <name type="scientific">Aspergillus novofumigatus (strain IBT 16806)</name>
    <dbReference type="NCBI Taxonomy" id="1392255"/>
    <lineage>
        <taxon>Eukaryota</taxon>
        <taxon>Fungi</taxon>
        <taxon>Dikarya</taxon>
        <taxon>Ascomycota</taxon>
        <taxon>Pezizomycotina</taxon>
        <taxon>Eurotiomycetes</taxon>
        <taxon>Eurotiomycetidae</taxon>
        <taxon>Eurotiales</taxon>
        <taxon>Aspergillaceae</taxon>
        <taxon>Aspergillus</taxon>
        <taxon>Aspergillus subgen. Fumigati</taxon>
    </lineage>
</organism>
<evidence type="ECO:0000256" key="1">
    <source>
        <dbReference type="ARBA" id="ARBA00022801"/>
    </source>
</evidence>
<dbReference type="EMBL" id="MSZS01000003">
    <property type="protein sequence ID" value="PKX95157.1"/>
    <property type="molecule type" value="Genomic_DNA"/>
</dbReference>
<keyword evidence="1" id="KW-0378">Hydrolase</keyword>
<dbReference type="InterPro" id="IPR002641">
    <property type="entry name" value="PNPLA_dom"/>
</dbReference>
<name>A0A2I1CC05_ASPN1</name>
<dbReference type="GO" id="GO:0047499">
    <property type="term" value="F:calcium-independent phospholipase A2 activity"/>
    <property type="evidence" value="ECO:0007669"/>
    <property type="project" value="TreeGrafter"/>
</dbReference>
<dbReference type="Pfam" id="PF01734">
    <property type="entry name" value="Patatin"/>
    <property type="match status" value="1"/>
</dbReference>
<dbReference type="GeneID" id="36530623"/>
<feature type="short sequence motif" description="GXGXXG" evidence="4">
    <location>
        <begin position="28"/>
        <end position="33"/>
    </location>
</feature>
<dbReference type="OMA" id="MINMATS"/>
<proteinExistence type="predicted"/>
<keyword evidence="2" id="KW-0442">Lipid degradation</keyword>
<dbReference type="OrthoDB" id="1658288at2759"/>
<dbReference type="STRING" id="1392255.A0A2I1CC05"/>
<accession>A0A2I1CC05</accession>
<evidence type="ECO:0000256" key="4">
    <source>
        <dbReference type="PROSITE-ProRule" id="PRU01161"/>
    </source>
</evidence>
<dbReference type="VEuPathDB" id="FungiDB:P174DRAFT_386398"/>
<evidence type="ECO:0000259" key="6">
    <source>
        <dbReference type="PROSITE" id="PS51635"/>
    </source>
</evidence>
<dbReference type="GO" id="GO:0016042">
    <property type="term" value="P:lipid catabolic process"/>
    <property type="evidence" value="ECO:0007669"/>
    <property type="project" value="UniProtKB-KW"/>
</dbReference>
<feature type="short sequence motif" description="DGA/G" evidence="4">
    <location>
        <begin position="209"/>
        <end position="211"/>
    </location>
</feature>
<keyword evidence="8" id="KW-1185">Reference proteome</keyword>
<dbReference type="RefSeq" id="XP_024683752.1">
    <property type="nucleotide sequence ID" value="XM_024823298.1"/>
</dbReference>
<evidence type="ECO:0000313" key="8">
    <source>
        <dbReference type="Proteomes" id="UP000234474"/>
    </source>
</evidence>
<keyword evidence="5" id="KW-0175">Coiled coil</keyword>
<dbReference type="Gene3D" id="3.40.1090.10">
    <property type="entry name" value="Cytosolic phospholipase A2 catalytic domain"/>
    <property type="match status" value="1"/>
</dbReference>
<evidence type="ECO:0000256" key="3">
    <source>
        <dbReference type="ARBA" id="ARBA00023098"/>
    </source>
</evidence>
<feature type="domain" description="PNPLA" evidence="6">
    <location>
        <begin position="24"/>
        <end position="222"/>
    </location>
</feature>
<gene>
    <name evidence="7" type="ORF">P174DRAFT_386398</name>
</gene>
<reference evidence="8" key="1">
    <citation type="journal article" date="2018" name="Proc. Natl. Acad. Sci. U.S.A.">
        <title>Linking secondary metabolites to gene clusters through genome sequencing of six diverse Aspergillus species.</title>
        <authorList>
            <person name="Kaerboelling I."/>
            <person name="Vesth T.C."/>
            <person name="Frisvad J.C."/>
            <person name="Nybo J.L."/>
            <person name="Theobald S."/>
            <person name="Kuo A."/>
            <person name="Bowyer P."/>
            <person name="Matsuda Y."/>
            <person name="Mondo S."/>
            <person name="Lyhne E.K."/>
            <person name="Kogle M.E."/>
            <person name="Clum A."/>
            <person name="Lipzen A."/>
            <person name="Salamov A."/>
            <person name="Ngan C.Y."/>
            <person name="Daum C."/>
            <person name="Chiniquy J."/>
            <person name="Barry K."/>
            <person name="LaButti K."/>
            <person name="Haridas S."/>
            <person name="Simmons B.A."/>
            <person name="Magnuson J.K."/>
            <person name="Mortensen U.H."/>
            <person name="Larsen T.O."/>
            <person name="Grigoriev I.V."/>
            <person name="Baker S.E."/>
            <person name="Andersen M.R."/>
        </authorList>
    </citation>
    <scope>NUCLEOTIDE SEQUENCE [LARGE SCALE GENOMIC DNA]</scope>
    <source>
        <strain evidence="8">IBT 16806</strain>
    </source>
</reference>
<protein>
    <submittedName>
        <fullName evidence="7">FabD/lysophospholipase-like protein</fullName>
    </submittedName>
</protein>
<comment type="caution">
    <text evidence="4">Lacks conserved residue(s) required for the propagation of feature annotation.</text>
</comment>
<comment type="caution">
    <text evidence="7">The sequence shown here is derived from an EMBL/GenBank/DDBJ whole genome shotgun (WGS) entry which is preliminary data.</text>
</comment>
<keyword evidence="3" id="KW-0443">Lipid metabolism</keyword>
<dbReference type="AlphaFoldDB" id="A0A2I1CC05"/>
<dbReference type="PROSITE" id="PS51635">
    <property type="entry name" value="PNPLA"/>
    <property type="match status" value="1"/>
</dbReference>
<dbReference type="GO" id="GO:0019369">
    <property type="term" value="P:arachidonate metabolic process"/>
    <property type="evidence" value="ECO:0007669"/>
    <property type="project" value="TreeGrafter"/>
</dbReference>
<dbReference type="SUPFAM" id="SSF52151">
    <property type="entry name" value="FabD/lysophospholipase-like"/>
    <property type="match status" value="1"/>
</dbReference>
<sequence length="376" mass="41776">MEQNTTLKPYSEPNPLNSTSLCLLSLDGGGVQGLSSLYILKSIVDGLNHVWEQMNLPPVKPCEVFNLIRGTGTRGQVDDLIAIMLGRLGMDVGKCIDTYSDLTATVFGEKLRSIPVNFKGKVTVRFDSAKLASAIKKVVEHSGASKQDLFNNSIDHRCRTFICTSNHHTKDSISHEPNIHVMICQAALATSATTTFFEPITIGDRSFADGGLGANNPVDKVEGEASNIWCFKTGDLKPLVKCFISIGTGNPGKKPLETTDANHSLTLTVAQLLETERINAEAENEDLRHQIHALLDRSKQRRLSSLKERCDALHAEVVASDESVQRAAVQYHQHLDQWNARNENFTQDMALLKNNIKIRMETDQEVRYLYICQWLD</sequence>
<evidence type="ECO:0000256" key="2">
    <source>
        <dbReference type="ARBA" id="ARBA00022963"/>
    </source>
</evidence>
<dbReference type="GO" id="GO:0016020">
    <property type="term" value="C:membrane"/>
    <property type="evidence" value="ECO:0007669"/>
    <property type="project" value="TreeGrafter"/>
</dbReference>
<feature type="coiled-coil region" evidence="5">
    <location>
        <begin position="270"/>
        <end position="297"/>
    </location>
</feature>
<dbReference type="Proteomes" id="UP000234474">
    <property type="component" value="Unassembled WGS sequence"/>
</dbReference>